<reference evidence="1 2" key="1">
    <citation type="submission" date="2017-06" db="EMBL/GenBank/DDBJ databases">
        <title>Draft genome of Bartonella tribocorum C635.</title>
        <authorList>
            <person name="Hadjadj L."/>
            <person name="Jiyipong T."/>
            <person name="Diene S.M."/>
            <person name="Morand S."/>
            <person name="Rolain J.-M."/>
        </authorList>
    </citation>
    <scope>NUCLEOTIDE SEQUENCE [LARGE SCALE GENOMIC DNA]</scope>
    <source>
        <strain evidence="1 2">C635</strain>
    </source>
</reference>
<evidence type="ECO:0000313" key="2">
    <source>
        <dbReference type="Proteomes" id="UP000230791"/>
    </source>
</evidence>
<gene>
    <name evidence="1" type="ORF">CEV08_02790</name>
</gene>
<dbReference type="Proteomes" id="UP000230791">
    <property type="component" value="Unassembled WGS sequence"/>
</dbReference>
<evidence type="ECO:0000313" key="1">
    <source>
        <dbReference type="EMBL" id="PIT70692.1"/>
    </source>
</evidence>
<accession>A0A2M6UWX0</accession>
<sequence>MSHQISQDFLIPNLLPVKELKIIRLHKESGEFCVEKNDTRKDFKAPLMKHLKNHCNIRGKCVMASACSFMKSKNGEAQ</sequence>
<dbReference type="AlphaFoldDB" id="A0A2M6UWX0"/>
<proteinExistence type="predicted"/>
<dbReference type="EMBL" id="NJPP01000004">
    <property type="protein sequence ID" value="PIT70692.1"/>
    <property type="molecule type" value="Genomic_DNA"/>
</dbReference>
<organism evidence="1 2">
    <name type="scientific">Bartonella tribocorum</name>
    <dbReference type="NCBI Taxonomy" id="85701"/>
    <lineage>
        <taxon>Bacteria</taxon>
        <taxon>Pseudomonadati</taxon>
        <taxon>Pseudomonadota</taxon>
        <taxon>Alphaproteobacteria</taxon>
        <taxon>Hyphomicrobiales</taxon>
        <taxon>Bartonellaceae</taxon>
        <taxon>Bartonella</taxon>
    </lineage>
</organism>
<name>A0A2M6UWX0_9HYPH</name>
<protein>
    <submittedName>
        <fullName evidence="1">Uncharacterized protein</fullName>
    </submittedName>
</protein>
<comment type="caution">
    <text evidence="1">The sequence shown here is derived from an EMBL/GenBank/DDBJ whole genome shotgun (WGS) entry which is preliminary data.</text>
</comment>